<evidence type="ECO:0000313" key="11">
    <source>
        <dbReference type="EMBL" id="KAK3939318.1"/>
    </source>
</evidence>
<dbReference type="GO" id="GO:0004843">
    <property type="term" value="F:cysteine-type deubiquitinase activity"/>
    <property type="evidence" value="ECO:0007669"/>
    <property type="project" value="UniProtKB-EC"/>
</dbReference>
<evidence type="ECO:0000259" key="10">
    <source>
        <dbReference type="PROSITE" id="PS52048"/>
    </source>
</evidence>
<organism evidence="11 12">
    <name type="scientific">Diplogelasinospora grovesii</name>
    <dbReference type="NCBI Taxonomy" id="303347"/>
    <lineage>
        <taxon>Eukaryota</taxon>
        <taxon>Fungi</taxon>
        <taxon>Dikarya</taxon>
        <taxon>Ascomycota</taxon>
        <taxon>Pezizomycotina</taxon>
        <taxon>Sordariomycetes</taxon>
        <taxon>Sordariomycetidae</taxon>
        <taxon>Sordariales</taxon>
        <taxon>Diplogelasinosporaceae</taxon>
        <taxon>Diplogelasinospora</taxon>
    </lineage>
</organism>
<feature type="transmembrane region" description="Helical" evidence="9">
    <location>
        <begin position="97"/>
        <end position="115"/>
    </location>
</feature>
<dbReference type="EMBL" id="MU853813">
    <property type="protein sequence ID" value="KAK3939318.1"/>
    <property type="molecule type" value="Genomic_DNA"/>
</dbReference>
<dbReference type="Gene3D" id="3.40.532.10">
    <property type="entry name" value="Peptidase C12, ubiquitin carboxyl-terminal hydrolase"/>
    <property type="match status" value="1"/>
</dbReference>
<evidence type="ECO:0000256" key="7">
    <source>
        <dbReference type="PROSITE-ProRule" id="PRU01393"/>
    </source>
</evidence>
<dbReference type="GO" id="GO:0005737">
    <property type="term" value="C:cytoplasm"/>
    <property type="evidence" value="ECO:0007669"/>
    <property type="project" value="TreeGrafter"/>
</dbReference>
<keyword evidence="6 8" id="KW-0788">Thiol protease</keyword>
<dbReference type="EC" id="3.4.19.12" evidence="8"/>
<evidence type="ECO:0000256" key="8">
    <source>
        <dbReference type="RuleBase" id="RU361215"/>
    </source>
</evidence>
<dbReference type="InterPro" id="IPR036959">
    <property type="entry name" value="Peptidase_C12_UCH_sf"/>
</dbReference>
<evidence type="ECO:0000256" key="9">
    <source>
        <dbReference type="SAM" id="Phobius"/>
    </source>
</evidence>
<evidence type="ECO:0000256" key="4">
    <source>
        <dbReference type="ARBA" id="ARBA00022786"/>
    </source>
</evidence>
<protein>
    <recommendedName>
        <fullName evidence="8">Ubiquitin carboxyl-terminal hydrolase</fullName>
        <ecNumber evidence="8">3.4.19.12</ecNumber>
    </recommendedName>
</protein>
<dbReference type="SUPFAM" id="SSF54001">
    <property type="entry name" value="Cysteine proteinases"/>
    <property type="match status" value="1"/>
</dbReference>
<name>A0AAN6S454_9PEZI</name>
<comment type="catalytic activity">
    <reaction evidence="1 8">
        <text>Thiol-dependent hydrolysis of ester, thioester, amide, peptide and isopeptide bonds formed by the C-terminal Gly of ubiquitin (a 76-residue protein attached to proteins as an intracellular targeting signal).</text>
        <dbReference type="EC" id="3.4.19.12"/>
    </reaction>
</comment>
<reference evidence="12" key="1">
    <citation type="journal article" date="2023" name="Mol. Phylogenet. Evol.">
        <title>Genome-scale phylogeny and comparative genomics of the fungal order Sordariales.</title>
        <authorList>
            <person name="Hensen N."/>
            <person name="Bonometti L."/>
            <person name="Westerberg I."/>
            <person name="Brannstrom I.O."/>
            <person name="Guillou S."/>
            <person name="Cros-Aarteil S."/>
            <person name="Calhoun S."/>
            <person name="Haridas S."/>
            <person name="Kuo A."/>
            <person name="Mondo S."/>
            <person name="Pangilinan J."/>
            <person name="Riley R."/>
            <person name="LaButti K."/>
            <person name="Andreopoulos B."/>
            <person name="Lipzen A."/>
            <person name="Chen C."/>
            <person name="Yan M."/>
            <person name="Daum C."/>
            <person name="Ng V."/>
            <person name="Clum A."/>
            <person name="Steindorff A."/>
            <person name="Ohm R.A."/>
            <person name="Martin F."/>
            <person name="Silar P."/>
            <person name="Natvig D.O."/>
            <person name="Lalanne C."/>
            <person name="Gautier V."/>
            <person name="Ament-Velasquez S.L."/>
            <person name="Kruys A."/>
            <person name="Hutchinson M.I."/>
            <person name="Powell A.J."/>
            <person name="Barry K."/>
            <person name="Miller A.N."/>
            <person name="Grigoriev I.V."/>
            <person name="Debuchy R."/>
            <person name="Gladieux P."/>
            <person name="Hiltunen Thoren M."/>
            <person name="Johannesson H."/>
        </authorList>
    </citation>
    <scope>NUCLEOTIDE SEQUENCE [LARGE SCALE GENOMIC DNA]</scope>
    <source>
        <strain evidence="12">CBS 340.73</strain>
    </source>
</reference>
<dbReference type="InterPro" id="IPR001578">
    <property type="entry name" value="Peptidase_C12_UCH"/>
</dbReference>
<comment type="caution">
    <text evidence="11">The sequence shown here is derived from an EMBL/GenBank/DDBJ whole genome shotgun (WGS) entry which is preliminary data.</text>
</comment>
<dbReference type="PANTHER" id="PTHR10589">
    <property type="entry name" value="UBIQUITIN CARBOXYL-TERMINAL HYDROLASE"/>
    <property type="match status" value="1"/>
</dbReference>
<sequence>MSFALDEPELLPRPVLALVLVFPATPGYEERKAKFEVAHTNNASRGDDEPVVWFKQTINNACGLYAILHALCNGPARRFISLPTAIGIPRFVPTVPLIALVSFTLVIAVFELFLAEHLHNSQPNRSMDPPSNLRLLLVCKAPRNRQTPDNLSISARILHILRLSTIRPGQSIESKQPAA</sequence>
<dbReference type="Proteomes" id="UP001303473">
    <property type="component" value="Unassembled WGS sequence"/>
</dbReference>
<evidence type="ECO:0000256" key="2">
    <source>
        <dbReference type="ARBA" id="ARBA00009326"/>
    </source>
</evidence>
<keyword evidence="5 8" id="KW-0378">Hydrolase</keyword>
<dbReference type="PROSITE" id="PS52048">
    <property type="entry name" value="UCH_DOMAIN"/>
    <property type="match status" value="1"/>
</dbReference>
<evidence type="ECO:0000256" key="5">
    <source>
        <dbReference type="ARBA" id="ARBA00022801"/>
    </source>
</evidence>
<keyword evidence="4 8" id="KW-0833">Ubl conjugation pathway</keyword>
<feature type="domain" description="UCH catalytic" evidence="10">
    <location>
        <begin position="1"/>
        <end position="179"/>
    </location>
</feature>
<evidence type="ECO:0000256" key="6">
    <source>
        <dbReference type="ARBA" id="ARBA00022807"/>
    </source>
</evidence>
<dbReference type="PANTHER" id="PTHR10589:SF17">
    <property type="entry name" value="UBIQUITIN CARBOXYL-TERMINAL HYDROLASE"/>
    <property type="match status" value="1"/>
</dbReference>
<evidence type="ECO:0000256" key="1">
    <source>
        <dbReference type="ARBA" id="ARBA00000707"/>
    </source>
</evidence>
<keyword evidence="9" id="KW-0812">Transmembrane</keyword>
<keyword evidence="9" id="KW-0472">Membrane</keyword>
<dbReference type="PRINTS" id="PR00707">
    <property type="entry name" value="UBCTHYDRLASE"/>
</dbReference>
<dbReference type="GO" id="GO:0006511">
    <property type="term" value="P:ubiquitin-dependent protein catabolic process"/>
    <property type="evidence" value="ECO:0007669"/>
    <property type="project" value="UniProtKB-UniRule"/>
</dbReference>
<evidence type="ECO:0000313" key="12">
    <source>
        <dbReference type="Proteomes" id="UP001303473"/>
    </source>
</evidence>
<keyword evidence="9" id="KW-1133">Transmembrane helix</keyword>
<keyword evidence="3 8" id="KW-0645">Protease</keyword>
<dbReference type="Pfam" id="PF01088">
    <property type="entry name" value="Peptidase_C12"/>
    <property type="match status" value="1"/>
</dbReference>
<evidence type="ECO:0000256" key="3">
    <source>
        <dbReference type="ARBA" id="ARBA00022670"/>
    </source>
</evidence>
<proteinExistence type="inferred from homology"/>
<comment type="caution">
    <text evidence="7">Lacks conserved residue(s) required for the propagation of feature annotation.</text>
</comment>
<dbReference type="InterPro" id="IPR038765">
    <property type="entry name" value="Papain-like_cys_pep_sf"/>
</dbReference>
<comment type="similarity">
    <text evidence="2 7 8">Belongs to the peptidase C12 family.</text>
</comment>
<keyword evidence="12" id="KW-1185">Reference proteome</keyword>
<dbReference type="GO" id="GO:0016579">
    <property type="term" value="P:protein deubiquitination"/>
    <property type="evidence" value="ECO:0007669"/>
    <property type="project" value="TreeGrafter"/>
</dbReference>
<dbReference type="AlphaFoldDB" id="A0AAN6S454"/>
<gene>
    <name evidence="11" type="ORF">QBC46DRAFT_450468</name>
</gene>
<accession>A0AAN6S454</accession>